<sequence length="121" mass="13945">MLYLTSPIWKSLKELNLIGNLNSEHNKMIGLESLRDLRHLRMLYLKSNLNKIPTNLTELSPHLTKLVIHNDGTKLLVLNSLKKITSLVDLELQNCDLERIPHAIFSLANLQELDLKNNNIR</sequence>
<reference evidence="1" key="1">
    <citation type="submission" date="2025-08" db="UniProtKB">
        <authorList>
            <consortium name="Ensembl"/>
        </authorList>
    </citation>
    <scope>IDENTIFICATION</scope>
</reference>
<organism evidence="1 2">
    <name type="scientific">Cyprinus carpio</name>
    <name type="common">Common carp</name>
    <dbReference type="NCBI Taxonomy" id="7962"/>
    <lineage>
        <taxon>Eukaryota</taxon>
        <taxon>Metazoa</taxon>
        <taxon>Chordata</taxon>
        <taxon>Craniata</taxon>
        <taxon>Vertebrata</taxon>
        <taxon>Euteleostomi</taxon>
        <taxon>Actinopterygii</taxon>
        <taxon>Neopterygii</taxon>
        <taxon>Teleostei</taxon>
        <taxon>Ostariophysi</taxon>
        <taxon>Cypriniformes</taxon>
        <taxon>Cyprinidae</taxon>
        <taxon>Cyprininae</taxon>
        <taxon>Cyprinus</taxon>
    </lineage>
</organism>
<dbReference type="InterPro" id="IPR032675">
    <property type="entry name" value="LRR_dom_sf"/>
</dbReference>
<dbReference type="SUPFAM" id="SSF52058">
    <property type="entry name" value="L domain-like"/>
    <property type="match status" value="1"/>
</dbReference>
<name>A0A8C2FFM2_CYPCA</name>
<protein>
    <submittedName>
        <fullName evidence="1">Uncharacterized protein</fullName>
    </submittedName>
</protein>
<accession>A0A8C2FFM2</accession>
<evidence type="ECO:0000313" key="1">
    <source>
        <dbReference type="Ensembl" id="ENSCCRP00020055200.1"/>
    </source>
</evidence>
<dbReference type="Proteomes" id="UP000694701">
    <property type="component" value="Unplaced"/>
</dbReference>
<dbReference type="AlphaFoldDB" id="A0A8C2FFM2"/>
<evidence type="ECO:0000313" key="2">
    <source>
        <dbReference type="Proteomes" id="UP000694701"/>
    </source>
</evidence>
<proteinExistence type="predicted"/>
<dbReference type="Ensembl" id="ENSCCRT00020060676.1">
    <property type="protein sequence ID" value="ENSCCRP00020055200.1"/>
    <property type="gene ID" value="ENSCCRG00020025675.1"/>
</dbReference>
<dbReference type="Gene3D" id="3.80.10.10">
    <property type="entry name" value="Ribonuclease Inhibitor"/>
    <property type="match status" value="1"/>
</dbReference>